<dbReference type="InterPro" id="IPR005849">
    <property type="entry name" value="GalP_Utransf_N"/>
</dbReference>
<evidence type="ECO:0000313" key="14">
    <source>
        <dbReference type="Proteomes" id="UP000294743"/>
    </source>
</evidence>
<evidence type="ECO:0000256" key="5">
    <source>
        <dbReference type="ARBA" id="ARBA00022490"/>
    </source>
</evidence>
<comment type="catalytic activity">
    <reaction evidence="1 10">
        <text>alpha-D-galactose 1-phosphate + UDP-alpha-D-glucose = alpha-D-glucose 1-phosphate + UDP-alpha-D-galactose</text>
        <dbReference type="Rhea" id="RHEA:13989"/>
        <dbReference type="ChEBI" id="CHEBI:58336"/>
        <dbReference type="ChEBI" id="CHEBI:58601"/>
        <dbReference type="ChEBI" id="CHEBI:58885"/>
        <dbReference type="ChEBI" id="CHEBI:66914"/>
        <dbReference type="EC" id="2.7.7.12"/>
    </reaction>
</comment>
<dbReference type="NCBIfam" id="NF003629">
    <property type="entry name" value="PRK05270.1-2"/>
    <property type="match status" value="1"/>
</dbReference>
<evidence type="ECO:0000256" key="2">
    <source>
        <dbReference type="ARBA" id="ARBA00004496"/>
    </source>
</evidence>
<dbReference type="InterPro" id="IPR023425">
    <property type="entry name" value="GalP_uridyl_Trfase_II_CS"/>
</dbReference>
<dbReference type="GO" id="GO:0008108">
    <property type="term" value="F:UDP-glucose:hexose-1-phosphate uridylyltransferase activity"/>
    <property type="evidence" value="ECO:0007669"/>
    <property type="project" value="UniProtKB-UniRule"/>
</dbReference>
<comment type="pathway">
    <text evidence="3 10">Carbohydrate metabolism; galactose metabolism.</text>
</comment>
<keyword evidence="14" id="KW-1185">Reference proteome</keyword>
<evidence type="ECO:0000256" key="4">
    <source>
        <dbReference type="ARBA" id="ARBA00008706"/>
    </source>
</evidence>
<evidence type="ECO:0000313" key="13">
    <source>
        <dbReference type="EMBL" id="TDW26088.1"/>
    </source>
</evidence>
<dbReference type="EMBL" id="SODD01000002">
    <property type="protein sequence ID" value="TDW26088.1"/>
    <property type="molecule type" value="Genomic_DNA"/>
</dbReference>
<evidence type="ECO:0000256" key="3">
    <source>
        <dbReference type="ARBA" id="ARBA00004947"/>
    </source>
</evidence>
<dbReference type="InterPro" id="IPR005850">
    <property type="entry name" value="GalP_Utransf_C"/>
</dbReference>
<evidence type="ECO:0000256" key="6">
    <source>
        <dbReference type="ARBA" id="ARBA00022679"/>
    </source>
</evidence>
<evidence type="ECO:0000259" key="11">
    <source>
        <dbReference type="Pfam" id="PF01087"/>
    </source>
</evidence>
<accession>A0A4R8A8T7</accession>
<proteinExistence type="inferred from homology"/>
<comment type="subcellular location">
    <subcellularLocation>
        <location evidence="2 10">Cytoplasm</location>
    </subcellularLocation>
</comment>
<name>A0A4R8A8T7_9FIRM</name>
<organism evidence="13 14">
    <name type="scientific">Breznakia blatticola</name>
    <dbReference type="NCBI Taxonomy" id="1754012"/>
    <lineage>
        <taxon>Bacteria</taxon>
        <taxon>Bacillati</taxon>
        <taxon>Bacillota</taxon>
        <taxon>Erysipelotrichia</taxon>
        <taxon>Erysipelotrichales</taxon>
        <taxon>Erysipelotrichaceae</taxon>
        <taxon>Breznakia</taxon>
    </lineage>
</organism>
<dbReference type="Pfam" id="PF02744">
    <property type="entry name" value="GalP_UDP_tr_C"/>
    <property type="match status" value="1"/>
</dbReference>
<dbReference type="AlphaFoldDB" id="A0A4R8A8T7"/>
<keyword evidence="9 10" id="KW-0119">Carbohydrate metabolism</keyword>
<dbReference type="GO" id="GO:0006012">
    <property type="term" value="P:galactose metabolic process"/>
    <property type="evidence" value="ECO:0007669"/>
    <property type="project" value="UniProtKB-UniRule"/>
</dbReference>
<dbReference type="InterPro" id="IPR000766">
    <property type="entry name" value="GalP_uridyl_Trfase_II"/>
</dbReference>
<keyword evidence="8 10" id="KW-0299">Galactose metabolism</keyword>
<dbReference type="OrthoDB" id="2293at2"/>
<evidence type="ECO:0000259" key="12">
    <source>
        <dbReference type="Pfam" id="PF02744"/>
    </source>
</evidence>
<dbReference type="HAMAP" id="MF_00571">
    <property type="entry name" value="GalP_UDP_trans"/>
    <property type="match status" value="1"/>
</dbReference>
<evidence type="ECO:0000256" key="10">
    <source>
        <dbReference type="HAMAP-Rule" id="MF_00571"/>
    </source>
</evidence>
<keyword evidence="6 10" id="KW-0808">Transferase</keyword>
<keyword evidence="5 10" id="KW-0963">Cytoplasm</keyword>
<dbReference type="PROSITE" id="PS01163">
    <property type="entry name" value="GAL_P_UDP_TRANSF_II"/>
    <property type="match status" value="1"/>
</dbReference>
<comment type="caution">
    <text evidence="13">The sequence shown here is derived from an EMBL/GenBank/DDBJ whole genome shotgun (WGS) entry which is preliminary data.</text>
</comment>
<dbReference type="Pfam" id="PF01087">
    <property type="entry name" value="GalP_UDP_transf"/>
    <property type="match status" value="1"/>
</dbReference>
<dbReference type="PANTHER" id="PTHR39191:SF1">
    <property type="entry name" value="DUF4922 DOMAIN-CONTAINING PROTEIN"/>
    <property type="match status" value="1"/>
</dbReference>
<dbReference type="Proteomes" id="UP000294743">
    <property type="component" value="Unassembled WGS sequence"/>
</dbReference>
<dbReference type="UniPathway" id="UPA00214"/>
<feature type="domain" description="Galactose-1-phosphate uridyl transferase C-terminal" evidence="12">
    <location>
        <begin position="245"/>
        <end position="416"/>
    </location>
</feature>
<dbReference type="RefSeq" id="WP_134167698.1">
    <property type="nucleotide sequence ID" value="NZ_SODD01000002.1"/>
</dbReference>
<evidence type="ECO:0000256" key="1">
    <source>
        <dbReference type="ARBA" id="ARBA00001107"/>
    </source>
</evidence>
<reference evidence="13 14" key="1">
    <citation type="submission" date="2019-03" db="EMBL/GenBank/DDBJ databases">
        <title>Genomic Encyclopedia of Type Strains, Phase IV (KMG-IV): sequencing the most valuable type-strain genomes for metagenomic binning, comparative biology and taxonomic classification.</title>
        <authorList>
            <person name="Goeker M."/>
        </authorList>
    </citation>
    <scope>NUCLEOTIDE SEQUENCE [LARGE SCALE GENOMIC DNA]</scope>
    <source>
        <strain evidence="13 14">DSM 28867</strain>
    </source>
</reference>
<dbReference type="PIRSF" id="PIRSF006005">
    <property type="entry name" value="GalT_BS"/>
    <property type="match status" value="1"/>
</dbReference>
<dbReference type="PANTHER" id="PTHR39191">
    <property type="entry name" value="GALACTOSE-1-PHOSPHATE URIDYLYLTRANSFERASE"/>
    <property type="match status" value="1"/>
</dbReference>
<dbReference type="GO" id="GO:0005737">
    <property type="term" value="C:cytoplasm"/>
    <property type="evidence" value="ECO:0007669"/>
    <property type="project" value="UniProtKB-SubCell"/>
</dbReference>
<gene>
    <name evidence="10" type="primary">galT</name>
    <name evidence="13" type="ORF">EDD63_102109</name>
</gene>
<keyword evidence="7 10" id="KW-0548">Nucleotidyltransferase</keyword>
<evidence type="ECO:0000256" key="7">
    <source>
        <dbReference type="ARBA" id="ARBA00022695"/>
    </source>
</evidence>
<protein>
    <recommendedName>
        <fullName evidence="10">Galactose-1-phosphate uridylyltransferase</fullName>
        <shortName evidence="10">Gal-1-P uridylyltransferase</shortName>
        <ecNumber evidence="10">2.7.7.12</ecNumber>
    </recommendedName>
    <alternativeName>
        <fullName evidence="10">UDP-glucose--hexose-1-phosphate uridylyltransferase</fullName>
    </alternativeName>
</protein>
<sequence length="494" mass="56963">MDYLVSELLNYGIHTNLIGDEEVVYSANLILDVLGLDTFALQEVHENRELVEILDDIQAQQLEAGKLEDLQATKEIFRAKLMNTMVPRPHTVIEKFYVDYEQHPKHASDQYYNFSIHTNYIQKDRMGLNRKWKTATPYGKIDITINLAKPEKDPKDIAAAKNVKSTGYPKCLLCKENEGYAGTLSHPARSNHRIIPLRLNEQTYFMQYSPYVYYNEHCIIFNKEHKPMAIDQNAFQALCDFVDFLPHYFIGSNADLPIVGGSILSHDHFQGGNYTFAMAKANTLDEYGSTRYADLHYGRLNWPMSVIRATSKNKEDMVSFACDVLEHWKKYSDEKVHVLANTNGERHNTITPIVRKVNDIYEMDLVLRNNRTSDTYPDGIFHPHRQYHNIKKENIGLIEVMGLAVLPARLVHELDVIKESFLQGKAQLPTEIRVHQNWYENLLEKHANIDANKVDTMLQDEVGQVFLHVLENAGVFKQDVEGQQAFTRFLKTID</sequence>
<evidence type="ECO:0000256" key="9">
    <source>
        <dbReference type="ARBA" id="ARBA00023277"/>
    </source>
</evidence>
<dbReference type="EC" id="2.7.7.12" evidence="10"/>
<feature type="domain" description="Galactose-1-phosphate uridyl transferase N-terminal" evidence="11">
    <location>
        <begin position="56"/>
        <end position="227"/>
    </location>
</feature>
<evidence type="ECO:0000256" key="8">
    <source>
        <dbReference type="ARBA" id="ARBA00023144"/>
    </source>
</evidence>
<comment type="similarity">
    <text evidence="4 10">Belongs to the galactose-1-phosphate uridylyltransferase type 2 family.</text>
</comment>